<proteinExistence type="predicted"/>
<name>A0A1M6KXK9_9FIRM</name>
<dbReference type="AlphaFoldDB" id="A0A1M6KXK9"/>
<evidence type="ECO:0000313" key="1">
    <source>
        <dbReference type="EMBL" id="SHJ63721.1"/>
    </source>
</evidence>
<keyword evidence="2" id="KW-1185">Reference proteome</keyword>
<dbReference type="OrthoDB" id="2371262at2"/>
<dbReference type="EMBL" id="FRAI01000005">
    <property type="protein sequence ID" value="SHJ63721.1"/>
    <property type="molecule type" value="Genomic_DNA"/>
</dbReference>
<reference evidence="2" key="1">
    <citation type="submission" date="2016-11" db="EMBL/GenBank/DDBJ databases">
        <authorList>
            <person name="Varghese N."/>
            <person name="Submissions S."/>
        </authorList>
    </citation>
    <scope>NUCLEOTIDE SEQUENCE [LARGE SCALE GENOMIC DNA]</scope>
    <source>
        <strain evidence="2">DSM 14826</strain>
    </source>
</reference>
<dbReference type="Pfam" id="PF10776">
    <property type="entry name" value="DUF2600"/>
    <property type="match status" value="1"/>
</dbReference>
<organism evidence="1 2">
    <name type="scientific">Anaerobranca californiensis DSM 14826</name>
    <dbReference type="NCBI Taxonomy" id="1120989"/>
    <lineage>
        <taxon>Bacteria</taxon>
        <taxon>Bacillati</taxon>
        <taxon>Bacillota</taxon>
        <taxon>Clostridia</taxon>
        <taxon>Eubacteriales</taxon>
        <taxon>Proteinivoracaceae</taxon>
        <taxon>Anaerobranca</taxon>
    </lineage>
</organism>
<sequence length="343" mass="40042">MINFILFPFILRIFPMVKNNLKNYKKTVLQIPCPHLREQGILSIENKEFHCLGGSIYALNCYEILPFITSFQTISDYLDNLCDRKGVFHEKAFDHLHKSIIDSLIPCNSPSNYYKYYPYTDDGGYLISLVKECQKIVSSLPSFPDVKQHLLLFTSLYKDLQVYKHLHPQIRENKLVTWFNNQQKLSEGLYWWEFAAATGSTLPIFALIRLARKKNITGLEIKNLCAAYFPWIAGLHILLDYLIDLNEDQLEGDLNFVSYYTNSEQLKNRIMLFIKNSLLNLQTVEERKFHQTIVKGLLAIYLSDPKVNKNKQEALAYELINSLDSETKIMYRLSLYLRKKGIL</sequence>
<dbReference type="RefSeq" id="WP_072905624.1">
    <property type="nucleotide sequence ID" value="NZ_FRAI01000005.1"/>
</dbReference>
<protein>
    <submittedName>
        <fullName evidence="1">Tetraprenyl-beta-curcumene synthase</fullName>
    </submittedName>
</protein>
<accession>A0A1M6KXK9</accession>
<dbReference type="Proteomes" id="UP000243547">
    <property type="component" value="Unassembled WGS sequence"/>
</dbReference>
<dbReference type="InterPro" id="IPR019712">
    <property type="entry name" value="YtpB-like"/>
</dbReference>
<dbReference type="STRING" id="1120989.SAMN02745227_00291"/>
<gene>
    <name evidence="1" type="ORF">SAMN02745227_00291</name>
</gene>
<evidence type="ECO:0000313" key="2">
    <source>
        <dbReference type="Proteomes" id="UP000243547"/>
    </source>
</evidence>